<keyword evidence="4" id="KW-0233">DNA recombination</keyword>
<keyword evidence="3" id="KW-0227">DNA damage</keyword>
<dbReference type="InterPro" id="IPR042242">
    <property type="entry name" value="RecO_C"/>
</dbReference>
<dbReference type="InterPro" id="IPR003717">
    <property type="entry name" value="RecO"/>
</dbReference>
<organism evidence="8">
    <name type="scientific">freshwater metagenome</name>
    <dbReference type="NCBI Taxonomy" id="449393"/>
    <lineage>
        <taxon>unclassified sequences</taxon>
        <taxon>metagenomes</taxon>
        <taxon>ecological metagenomes</taxon>
    </lineage>
</organism>
<sequence length="239" mass="26338">MSTYRDKAVVLGSYKFGEADRVVVLLTEEHGKVRAVAKGVRKTRSSIGARLEPMSHVDVSLRSGKNLDTIAEVKLIHTHSALRTDFDRLNQGLSMLEAVNKLTPDREPVPHLFEVLSRALHALNERHSPLMLGAFYWRLLSIEGHGPQIDACVRCGEQGDIVAFDVLEGGGHCAACRSGVPISQQALDILRMVLGGRMNEALALPESPAVHEVSQLAMEAMEAHLERRLRSLGVFDRHL</sequence>
<comment type="similarity">
    <text evidence="1">Belongs to the RecO family.</text>
</comment>
<gene>
    <name evidence="9" type="ORF">UFOPK2870_00822</name>
    <name evidence="8" type="ORF">UFOPK4179_00212</name>
    <name evidence="10" type="ORF">UFOPK4293_00100</name>
</gene>
<dbReference type="GO" id="GO:0006310">
    <property type="term" value="P:DNA recombination"/>
    <property type="evidence" value="ECO:0007669"/>
    <property type="project" value="UniProtKB-KW"/>
</dbReference>
<dbReference type="GO" id="GO:0006302">
    <property type="term" value="P:double-strand break repair"/>
    <property type="evidence" value="ECO:0007669"/>
    <property type="project" value="TreeGrafter"/>
</dbReference>
<dbReference type="EMBL" id="CAEZZL010000059">
    <property type="protein sequence ID" value="CAB4763402.1"/>
    <property type="molecule type" value="Genomic_DNA"/>
</dbReference>
<dbReference type="HAMAP" id="MF_00201">
    <property type="entry name" value="RecO"/>
    <property type="match status" value="1"/>
</dbReference>
<protein>
    <recommendedName>
        <fullName evidence="2">DNA repair protein RecO</fullName>
    </recommendedName>
    <alternativeName>
        <fullName evidence="6">Recombination protein O</fullName>
    </alternativeName>
</protein>
<dbReference type="InterPro" id="IPR022572">
    <property type="entry name" value="DNA_rep/recomb_RecO_N"/>
</dbReference>
<evidence type="ECO:0000256" key="3">
    <source>
        <dbReference type="ARBA" id="ARBA00022763"/>
    </source>
</evidence>
<evidence type="ECO:0000256" key="2">
    <source>
        <dbReference type="ARBA" id="ARBA00021310"/>
    </source>
</evidence>
<dbReference type="SUPFAM" id="SSF50249">
    <property type="entry name" value="Nucleic acid-binding proteins"/>
    <property type="match status" value="1"/>
</dbReference>
<dbReference type="SUPFAM" id="SSF57863">
    <property type="entry name" value="ArfGap/RecO-like zinc finger"/>
    <property type="match status" value="1"/>
</dbReference>
<evidence type="ECO:0000313" key="8">
    <source>
        <dbReference type="EMBL" id="CAB4367429.1"/>
    </source>
</evidence>
<evidence type="ECO:0000256" key="6">
    <source>
        <dbReference type="ARBA" id="ARBA00033409"/>
    </source>
</evidence>
<reference evidence="8" key="1">
    <citation type="submission" date="2020-05" db="EMBL/GenBank/DDBJ databases">
        <authorList>
            <person name="Chiriac C."/>
            <person name="Salcher M."/>
            <person name="Ghai R."/>
            <person name="Kavagutti S V."/>
        </authorList>
    </citation>
    <scope>NUCLEOTIDE SEQUENCE</scope>
</reference>
<dbReference type="InterPro" id="IPR012340">
    <property type="entry name" value="NA-bd_OB-fold"/>
</dbReference>
<evidence type="ECO:0000256" key="4">
    <source>
        <dbReference type="ARBA" id="ARBA00023172"/>
    </source>
</evidence>
<dbReference type="NCBIfam" id="TIGR00613">
    <property type="entry name" value="reco"/>
    <property type="match status" value="1"/>
</dbReference>
<dbReference type="EMBL" id="CAFBQH010000003">
    <property type="protein sequence ID" value="CAB5044315.1"/>
    <property type="molecule type" value="Genomic_DNA"/>
</dbReference>
<evidence type="ECO:0000256" key="5">
    <source>
        <dbReference type="ARBA" id="ARBA00023204"/>
    </source>
</evidence>
<evidence type="ECO:0000256" key="1">
    <source>
        <dbReference type="ARBA" id="ARBA00007452"/>
    </source>
</evidence>
<accession>A0A6J6AF22</accession>
<dbReference type="AlphaFoldDB" id="A0A6J6AF22"/>
<dbReference type="Gene3D" id="1.20.1440.120">
    <property type="entry name" value="Recombination protein O, C-terminal domain"/>
    <property type="match status" value="1"/>
</dbReference>
<keyword evidence="5" id="KW-0234">DNA repair</keyword>
<dbReference type="GO" id="GO:0043590">
    <property type="term" value="C:bacterial nucleoid"/>
    <property type="evidence" value="ECO:0007669"/>
    <property type="project" value="TreeGrafter"/>
</dbReference>
<dbReference type="Pfam" id="PF11967">
    <property type="entry name" value="RecO_N"/>
    <property type="match status" value="1"/>
</dbReference>
<dbReference type="PANTHER" id="PTHR33991">
    <property type="entry name" value="DNA REPAIR PROTEIN RECO"/>
    <property type="match status" value="1"/>
</dbReference>
<feature type="domain" description="DNA replication/recombination mediator RecO N-terminal" evidence="7">
    <location>
        <begin position="1"/>
        <end position="78"/>
    </location>
</feature>
<name>A0A6J6AF22_9ZZZZ</name>
<dbReference type="PANTHER" id="PTHR33991:SF1">
    <property type="entry name" value="DNA REPAIR PROTEIN RECO"/>
    <property type="match status" value="1"/>
</dbReference>
<evidence type="ECO:0000259" key="7">
    <source>
        <dbReference type="Pfam" id="PF11967"/>
    </source>
</evidence>
<dbReference type="EMBL" id="CAETWZ010000010">
    <property type="protein sequence ID" value="CAB4367429.1"/>
    <property type="molecule type" value="Genomic_DNA"/>
</dbReference>
<evidence type="ECO:0000313" key="10">
    <source>
        <dbReference type="EMBL" id="CAB5044315.1"/>
    </source>
</evidence>
<dbReference type="Pfam" id="PF02565">
    <property type="entry name" value="RecO_C"/>
    <property type="match status" value="1"/>
</dbReference>
<evidence type="ECO:0000313" key="9">
    <source>
        <dbReference type="EMBL" id="CAB4763402.1"/>
    </source>
</evidence>
<dbReference type="InterPro" id="IPR037278">
    <property type="entry name" value="ARFGAP/RecO"/>
</dbReference>
<proteinExistence type="inferred from homology"/>
<dbReference type="Gene3D" id="2.40.50.140">
    <property type="entry name" value="Nucleic acid-binding proteins"/>
    <property type="match status" value="1"/>
</dbReference>